<comment type="caution">
    <text evidence="2">The sequence shown here is derived from an EMBL/GenBank/DDBJ whole genome shotgun (WGS) entry which is preliminary data.</text>
</comment>
<name>A0ABV8A2U5_9DEIO</name>
<protein>
    <submittedName>
        <fullName evidence="2">Uncharacterized protein</fullName>
    </submittedName>
</protein>
<keyword evidence="1" id="KW-0732">Signal</keyword>
<reference evidence="3" key="1">
    <citation type="journal article" date="2019" name="Int. J. Syst. Evol. Microbiol.">
        <title>The Global Catalogue of Microorganisms (GCM) 10K type strain sequencing project: providing services to taxonomists for standard genome sequencing and annotation.</title>
        <authorList>
            <consortium name="The Broad Institute Genomics Platform"/>
            <consortium name="The Broad Institute Genome Sequencing Center for Infectious Disease"/>
            <person name="Wu L."/>
            <person name="Ma J."/>
        </authorList>
    </citation>
    <scope>NUCLEOTIDE SEQUENCE [LARGE SCALE GENOMIC DNA]</scope>
    <source>
        <strain evidence="3">CCTCC AB 2013263</strain>
    </source>
</reference>
<feature type="chain" id="PRO_5045691564" evidence="1">
    <location>
        <begin position="20"/>
        <end position="278"/>
    </location>
</feature>
<gene>
    <name evidence="2" type="ORF">ACFOPQ_04180</name>
</gene>
<dbReference type="RefSeq" id="WP_380076118.1">
    <property type="nucleotide sequence ID" value="NZ_JBHRZF010000038.1"/>
</dbReference>
<feature type="signal peptide" evidence="1">
    <location>
        <begin position="1"/>
        <end position="19"/>
    </location>
</feature>
<dbReference type="EMBL" id="JBHRZF010000038">
    <property type="protein sequence ID" value="MFC3859963.1"/>
    <property type="molecule type" value="Genomic_DNA"/>
</dbReference>
<keyword evidence="3" id="KW-1185">Reference proteome</keyword>
<evidence type="ECO:0000313" key="3">
    <source>
        <dbReference type="Proteomes" id="UP001595748"/>
    </source>
</evidence>
<sequence length="278" mass="29807">MKKLIFASLFFSLPMVAQAATAPVPAIRNVVLDISKQSVSVDFAADVGFPYGVRYAVATLNCATGELSSAAGDSLDDFSDEKEGVAALMASGAIKASKTELSIIGTGMDDEKLKSIRFFCKDKILYWDFNASIAGKNPVGFVGTTVAYGLNSVSVPGYSWSNSSGTDSLMYDLTFNNEIAKATTITQIKPQLDLASKAALFLLDKDGKTLIPLAYGENVNDLKAPLAFKRGTGGTVLNLYLAEDYQKTDGWYHTVIDFVNGTSHTEVIKKPANFVFGK</sequence>
<evidence type="ECO:0000313" key="2">
    <source>
        <dbReference type="EMBL" id="MFC3859963.1"/>
    </source>
</evidence>
<evidence type="ECO:0000256" key="1">
    <source>
        <dbReference type="SAM" id="SignalP"/>
    </source>
</evidence>
<organism evidence="2 3">
    <name type="scientific">Deinococcus antarcticus</name>
    <dbReference type="NCBI Taxonomy" id="1298767"/>
    <lineage>
        <taxon>Bacteria</taxon>
        <taxon>Thermotogati</taxon>
        <taxon>Deinococcota</taxon>
        <taxon>Deinococci</taxon>
        <taxon>Deinococcales</taxon>
        <taxon>Deinococcaceae</taxon>
        <taxon>Deinococcus</taxon>
    </lineage>
</organism>
<accession>A0ABV8A2U5</accession>
<dbReference type="Proteomes" id="UP001595748">
    <property type="component" value="Unassembled WGS sequence"/>
</dbReference>
<proteinExistence type="predicted"/>